<evidence type="ECO:0000256" key="3">
    <source>
        <dbReference type="ARBA" id="ARBA00022723"/>
    </source>
</evidence>
<dbReference type="Pfam" id="PF06902">
    <property type="entry name" value="Fer4_19"/>
    <property type="match status" value="1"/>
</dbReference>
<keyword evidence="3 8" id="KW-0479">Metal-binding</keyword>
<organism evidence="11 12">
    <name type="scientific">Pseudonocardia xishanensis</name>
    <dbReference type="NCBI Taxonomy" id="630995"/>
    <lineage>
        <taxon>Bacteria</taxon>
        <taxon>Bacillati</taxon>
        <taxon>Actinomycetota</taxon>
        <taxon>Actinomycetes</taxon>
        <taxon>Pseudonocardiales</taxon>
        <taxon>Pseudonocardiaceae</taxon>
        <taxon>Pseudonocardia</taxon>
    </lineage>
</organism>
<dbReference type="InterPro" id="IPR010693">
    <property type="entry name" value="Divergent_4Fe-4S_mono-cluster"/>
</dbReference>
<evidence type="ECO:0000256" key="6">
    <source>
        <dbReference type="ARBA" id="ARBA00023014"/>
    </source>
</evidence>
<proteinExistence type="predicted"/>
<keyword evidence="7" id="KW-0003">3Fe-4S</keyword>
<dbReference type="PANTHER" id="PTHR36923">
    <property type="entry name" value="FERREDOXIN"/>
    <property type="match status" value="1"/>
</dbReference>
<evidence type="ECO:0000256" key="2">
    <source>
        <dbReference type="ARBA" id="ARBA00022448"/>
    </source>
</evidence>
<evidence type="ECO:0000313" key="11">
    <source>
        <dbReference type="EMBL" id="GAA4548717.1"/>
    </source>
</evidence>
<comment type="caution">
    <text evidence="11">The sequence shown here is derived from an EMBL/GenBank/DDBJ whole genome shotgun (WGS) entry which is preliminary data.</text>
</comment>
<evidence type="ECO:0000256" key="1">
    <source>
        <dbReference type="ARBA" id="ARBA00001927"/>
    </source>
</evidence>
<evidence type="ECO:0000259" key="10">
    <source>
        <dbReference type="Pfam" id="PF06902"/>
    </source>
</evidence>
<keyword evidence="6 8" id="KW-0411">Iron-sulfur</keyword>
<dbReference type="Gene3D" id="3.30.70.20">
    <property type="match status" value="1"/>
</dbReference>
<keyword evidence="12" id="KW-1185">Reference proteome</keyword>
<evidence type="ECO:0000256" key="5">
    <source>
        <dbReference type="ARBA" id="ARBA00023004"/>
    </source>
</evidence>
<dbReference type="EMBL" id="BAABGT010000040">
    <property type="protein sequence ID" value="GAA4548717.1"/>
    <property type="molecule type" value="Genomic_DNA"/>
</dbReference>
<accession>A0ABP8RTP3</accession>
<feature type="domain" description="Divergent 4Fe-4S mono-cluster" evidence="10">
    <location>
        <begin position="2"/>
        <end position="62"/>
    </location>
</feature>
<evidence type="ECO:0000256" key="7">
    <source>
        <dbReference type="ARBA" id="ARBA00023291"/>
    </source>
</evidence>
<dbReference type="PRINTS" id="PR00352">
    <property type="entry name" value="3FE4SFRDOXIN"/>
</dbReference>
<dbReference type="InterPro" id="IPR001080">
    <property type="entry name" value="3Fe4S_ferredoxin"/>
</dbReference>
<keyword evidence="2 8" id="KW-0813">Transport</keyword>
<evidence type="ECO:0000256" key="8">
    <source>
        <dbReference type="RuleBase" id="RU368020"/>
    </source>
</evidence>
<name>A0ABP8RTP3_9PSEU</name>
<reference evidence="12" key="1">
    <citation type="journal article" date="2019" name="Int. J. Syst. Evol. Microbiol.">
        <title>The Global Catalogue of Microorganisms (GCM) 10K type strain sequencing project: providing services to taxonomists for standard genome sequencing and annotation.</title>
        <authorList>
            <consortium name="The Broad Institute Genomics Platform"/>
            <consortium name="The Broad Institute Genome Sequencing Center for Infectious Disease"/>
            <person name="Wu L."/>
            <person name="Ma J."/>
        </authorList>
    </citation>
    <scope>NUCLEOTIDE SEQUENCE [LARGE SCALE GENOMIC DNA]</scope>
    <source>
        <strain evidence="12">JCM 17906</strain>
    </source>
</reference>
<dbReference type="SUPFAM" id="SSF54862">
    <property type="entry name" value="4Fe-4S ferredoxins"/>
    <property type="match status" value="1"/>
</dbReference>
<gene>
    <name evidence="11" type="ORF">GCM10023175_35640</name>
</gene>
<sequence>MTLQVDRARCIGAGSCVLARPDLFDQDEDGVVVVLAPPGATEVDGSADEVAESCPSGALSKMEAS</sequence>
<dbReference type="PANTHER" id="PTHR36923:SF3">
    <property type="entry name" value="FERREDOXIN"/>
    <property type="match status" value="1"/>
</dbReference>
<comment type="cofactor">
    <cofactor evidence="1">
        <name>[3Fe-4S] cluster</name>
        <dbReference type="ChEBI" id="CHEBI:21137"/>
    </cofactor>
</comment>
<keyword evidence="4 8" id="KW-0249">Electron transport</keyword>
<evidence type="ECO:0000256" key="9">
    <source>
        <dbReference type="SAM" id="MobiDB-lite"/>
    </source>
</evidence>
<dbReference type="InterPro" id="IPR051269">
    <property type="entry name" value="Fe-S_cluster_ET"/>
</dbReference>
<dbReference type="RefSeq" id="WP_345419352.1">
    <property type="nucleotide sequence ID" value="NZ_BAABGT010000040.1"/>
</dbReference>
<evidence type="ECO:0000313" key="12">
    <source>
        <dbReference type="Proteomes" id="UP001501598"/>
    </source>
</evidence>
<dbReference type="Proteomes" id="UP001501598">
    <property type="component" value="Unassembled WGS sequence"/>
</dbReference>
<protein>
    <recommendedName>
        <fullName evidence="8">Ferredoxin</fullName>
    </recommendedName>
</protein>
<keyword evidence="5 8" id="KW-0408">Iron</keyword>
<feature type="region of interest" description="Disordered" evidence="9">
    <location>
        <begin position="43"/>
        <end position="65"/>
    </location>
</feature>
<evidence type="ECO:0000256" key="4">
    <source>
        <dbReference type="ARBA" id="ARBA00022982"/>
    </source>
</evidence>
<comment type="function">
    <text evidence="8">Ferredoxins are iron-sulfur proteins that transfer electrons in a wide variety of metabolic reactions.</text>
</comment>